<evidence type="ECO:0000313" key="5">
    <source>
        <dbReference type="Proteomes" id="UP000240974"/>
    </source>
</evidence>
<keyword evidence="5" id="KW-1185">Reference proteome</keyword>
<dbReference type="EMBL" id="AP024085">
    <property type="protein sequence ID" value="BCL56571.1"/>
    <property type="molecule type" value="Genomic_DNA"/>
</dbReference>
<sequence>MDQQREQASQIAHEFIVYQESEQADIDAKDHQFDALWQSIYDVCKLIKFGIIEDITEEEFEEAYAWLKTTQSLTEDYQELELEF</sequence>
<dbReference type="Proteomes" id="UP001204814">
    <property type="component" value="Unassembled WGS sequence"/>
</dbReference>
<dbReference type="EMBL" id="JANGBO010000005">
    <property type="protein sequence ID" value="MCQ5061606.1"/>
    <property type="molecule type" value="Genomic_DNA"/>
</dbReference>
<protein>
    <submittedName>
        <fullName evidence="4">Uncharacterized protein</fullName>
    </submittedName>
</protein>
<organism evidence="4 5">
    <name type="scientific">Faecalibacillus intestinalis</name>
    <dbReference type="NCBI Taxonomy" id="1982626"/>
    <lineage>
        <taxon>Bacteria</taxon>
        <taxon>Bacillati</taxon>
        <taxon>Bacillota</taxon>
        <taxon>Erysipelotrichia</taxon>
        <taxon>Erysipelotrichales</taxon>
        <taxon>Coprobacillaceae</taxon>
        <taxon>Faecalibacillus</taxon>
    </lineage>
</organism>
<dbReference type="KEGG" id="fit:Fi14EGH31_02830"/>
<name>A0A2T3FPJ2_9FIRM</name>
<evidence type="ECO:0000313" key="2">
    <source>
        <dbReference type="EMBL" id="MCB8561580.1"/>
    </source>
</evidence>
<accession>A0A2T3FPJ2</accession>
<dbReference type="GeneID" id="70578692"/>
<dbReference type="Proteomes" id="UP001197827">
    <property type="component" value="Unassembled WGS sequence"/>
</dbReference>
<evidence type="ECO:0000313" key="6">
    <source>
        <dbReference type="Proteomes" id="UP000593842"/>
    </source>
</evidence>
<reference evidence="6" key="3">
    <citation type="submission" date="2020-09" db="EMBL/GenBank/DDBJ databases">
        <title>Complete genome sequencing of Faecalibacillus intestinalis strain 14EGH31.</title>
        <authorList>
            <person name="Sakamoto M."/>
            <person name="Murakami T."/>
            <person name="Mori H."/>
        </authorList>
    </citation>
    <scope>NUCLEOTIDE SEQUENCE [LARGE SCALE GENOMIC DNA]</scope>
    <source>
        <strain evidence="6">14EGH31</strain>
    </source>
</reference>
<dbReference type="Proteomes" id="UP000240974">
    <property type="component" value="Unassembled WGS sequence"/>
</dbReference>
<dbReference type="EMBL" id="JAJDKQ010000009">
    <property type="protein sequence ID" value="MCB8561580.1"/>
    <property type="molecule type" value="Genomic_DNA"/>
</dbReference>
<dbReference type="RefSeq" id="WP_022001050.1">
    <property type="nucleotide sequence ID" value="NZ_AP024085.1"/>
</dbReference>
<dbReference type="EMBL" id="PYLQ01000023">
    <property type="protein sequence ID" value="PST37200.1"/>
    <property type="molecule type" value="Genomic_DNA"/>
</dbReference>
<reference evidence="1" key="2">
    <citation type="journal article" date="2020" name="Microbiol. Resour. Announc.">
        <title>Complete Genome Sequence of Faecalibacillus intestinalis JCM 34082, Isolated from Feces from a Healthy Japanese Female.</title>
        <authorList>
            <person name="Sakamoto M."/>
            <person name="Ikeyama N."/>
            <person name="Toyoda A."/>
            <person name="Murakami T."/>
            <person name="Mori H."/>
            <person name="Ohkuma M."/>
        </authorList>
    </citation>
    <scope>NUCLEOTIDE SEQUENCE</scope>
    <source>
        <strain evidence="1">14EGH31</strain>
    </source>
</reference>
<dbReference type="Proteomes" id="UP000593842">
    <property type="component" value="Chromosome"/>
</dbReference>
<evidence type="ECO:0000313" key="1">
    <source>
        <dbReference type="EMBL" id="BCL56571.1"/>
    </source>
</evidence>
<gene>
    <name evidence="4" type="ORF">C7U54_12240</name>
    <name evidence="1" type="ORF">Fi14EGH31_02830</name>
    <name evidence="2" type="ORF">LJD74_06070</name>
    <name evidence="3" type="ORF">NE542_07165</name>
</gene>
<reference evidence="2" key="4">
    <citation type="submission" date="2021-10" db="EMBL/GenBank/DDBJ databases">
        <title>Collection of gut derived symbiotic bacterial strains cultured from healthy donors.</title>
        <authorList>
            <person name="Lin H."/>
            <person name="Littmann E."/>
            <person name="Kohout C."/>
            <person name="Pamer E.G."/>
        </authorList>
    </citation>
    <scope>NUCLEOTIDE SEQUENCE</scope>
    <source>
        <strain evidence="2">DFI.5.2</strain>
    </source>
</reference>
<reference evidence="3" key="5">
    <citation type="submission" date="2022-06" db="EMBL/GenBank/DDBJ databases">
        <title>Isolation of gut microbiota from human fecal samples.</title>
        <authorList>
            <person name="Pamer E.G."/>
            <person name="Barat B."/>
            <person name="Waligurski E."/>
            <person name="Medina S."/>
            <person name="Paddock L."/>
            <person name="Mostad J."/>
        </authorList>
    </citation>
    <scope>NUCLEOTIDE SEQUENCE</scope>
    <source>
        <strain evidence="3">DFI.6.24</strain>
    </source>
</reference>
<evidence type="ECO:0000313" key="4">
    <source>
        <dbReference type="EMBL" id="PST37200.1"/>
    </source>
</evidence>
<evidence type="ECO:0000313" key="3">
    <source>
        <dbReference type="EMBL" id="MCQ5061606.1"/>
    </source>
</evidence>
<dbReference type="AlphaFoldDB" id="A0A2T3FPJ2"/>
<proteinExistence type="predicted"/>
<reference evidence="4 5" key="1">
    <citation type="journal article" date="2019" name="Int. J. Syst. Evol. Microbiol.">
        <title>Faecalibacillus intestinalis gen. nov., sp. nov. and Faecalibacillus faecis sp. nov., isolated from human faeces.</title>
        <authorList>
            <person name="Seo B."/>
            <person name="Jeon K."/>
            <person name="Baek I."/>
            <person name="Lee Y.M."/>
            <person name="Baek K."/>
            <person name="Ko G."/>
        </authorList>
    </citation>
    <scope>NUCLEOTIDE SEQUENCE [LARGE SCALE GENOMIC DNA]</scope>
    <source>
        <strain evidence="4 5">SNUG30099</strain>
    </source>
</reference>